<evidence type="ECO:0000256" key="5">
    <source>
        <dbReference type="ARBA" id="ARBA00022989"/>
    </source>
</evidence>
<feature type="transmembrane region" description="Helical" evidence="7">
    <location>
        <begin position="184"/>
        <end position="208"/>
    </location>
</feature>
<feature type="transmembrane region" description="Helical" evidence="7">
    <location>
        <begin position="69"/>
        <end position="89"/>
    </location>
</feature>
<accession>A0ABS2QUU9</accession>
<dbReference type="PANTHER" id="PTHR42810:SF1">
    <property type="entry name" value="PURINE PERMEASE YWDJ-RELATED"/>
    <property type="match status" value="1"/>
</dbReference>
<evidence type="ECO:0000256" key="2">
    <source>
        <dbReference type="ARBA" id="ARBA00008821"/>
    </source>
</evidence>
<protein>
    <submittedName>
        <fullName evidence="8">Xanthine/uracil permease</fullName>
    </submittedName>
</protein>
<feature type="transmembrane region" description="Helical" evidence="7">
    <location>
        <begin position="95"/>
        <end position="116"/>
    </location>
</feature>
<gene>
    <name evidence="8" type="ORF">JOC83_002087</name>
</gene>
<feature type="transmembrane region" description="Helical" evidence="7">
    <location>
        <begin position="367"/>
        <end position="384"/>
    </location>
</feature>
<evidence type="ECO:0000256" key="4">
    <source>
        <dbReference type="ARBA" id="ARBA00022692"/>
    </source>
</evidence>
<dbReference type="InterPro" id="IPR006043">
    <property type="entry name" value="NCS2"/>
</dbReference>
<comment type="subcellular location">
    <subcellularLocation>
        <location evidence="1">Membrane</location>
        <topology evidence="1">Multi-pass membrane protein</topology>
    </subcellularLocation>
</comment>
<organism evidence="8 9">
    <name type="scientific">Priestia iocasae</name>
    <dbReference type="NCBI Taxonomy" id="2291674"/>
    <lineage>
        <taxon>Bacteria</taxon>
        <taxon>Bacillati</taxon>
        <taxon>Bacillota</taxon>
        <taxon>Bacilli</taxon>
        <taxon>Bacillales</taxon>
        <taxon>Bacillaceae</taxon>
        <taxon>Priestia</taxon>
    </lineage>
</organism>
<evidence type="ECO:0000313" key="9">
    <source>
        <dbReference type="Proteomes" id="UP000809829"/>
    </source>
</evidence>
<comment type="caution">
    <text evidence="8">The sequence shown here is derived from an EMBL/GenBank/DDBJ whole genome shotgun (WGS) entry which is preliminary data.</text>
</comment>
<comment type="similarity">
    <text evidence="2">Belongs to the nucleobase:cation symporter-2 (NCS2) (TC 2.A.40) family.</text>
</comment>
<name>A0ABS2QUU9_9BACI</name>
<feature type="transmembrane region" description="Helical" evidence="7">
    <location>
        <begin position="337"/>
        <end position="355"/>
    </location>
</feature>
<dbReference type="Pfam" id="PF00860">
    <property type="entry name" value="Xan_ur_permease"/>
    <property type="match status" value="1"/>
</dbReference>
<evidence type="ECO:0000313" key="8">
    <source>
        <dbReference type="EMBL" id="MBM7703240.1"/>
    </source>
</evidence>
<feature type="transmembrane region" description="Helical" evidence="7">
    <location>
        <begin position="228"/>
        <end position="249"/>
    </location>
</feature>
<dbReference type="EMBL" id="JAFBFC010000003">
    <property type="protein sequence ID" value="MBM7703240.1"/>
    <property type="molecule type" value="Genomic_DNA"/>
</dbReference>
<feature type="transmembrane region" description="Helical" evidence="7">
    <location>
        <begin position="39"/>
        <end position="57"/>
    </location>
</feature>
<dbReference type="NCBIfam" id="NF037981">
    <property type="entry name" value="NCS2_1"/>
    <property type="match status" value="1"/>
</dbReference>
<dbReference type="Proteomes" id="UP000809829">
    <property type="component" value="Unassembled WGS sequence"/>
</dbReference>
<keyword evidence="9" id="KW-1185">Reference proteome</keyword>
<keyword evidence="6 7" id="KW-0472">Membrane</keyword>
<evidence type="ECO:0000256" key="6">
    <source>
        <dbReference type="ARBA" id="ARBA00023136"/>
    </source>
</evidence>
<evidence type="ECO:0000256" key="1">
    <source>
        <dbReference type="ARBA" id="ARBA00004141"/>
    </source>
</evidence>
<evidence type="ECO:0000256" key="7">
    <source>
        <dbReference type="SAM" id="Phobius"/>
    </source>
</evidence>
<keyword evidence="5 7" id="KW-1133">Transmembrane helix</keyword>
<reference evidence="8 9" key="1">
    <citation type="submission" date="2021-01" db="EMBL/GenBank/DDBJ databases">
        <title>Genomic Encyclopedia of Type Strains, Phase IV (KMG-IV): sequencing the most valuable type-strain genomes for metagenomic binning, comparative biology and taxonomic classification.</title>
        <authorList>
            <person name="Goeker M."/>
        </authorList>
    </citation>
    <scope>NUCLEOTIDE SEQUENCE [LARGE SCALE GENOMIC DNA]</scope>
    <source>
        <strain evidence="8 9">DSM 104297</strain>
    </source>
</reference>
<feature type="transmembrane region" description="Helical" evidence="7">
    <location>
        <begin position="396"/>
        <end position="418"/>
    </location>
</feature>
<dbReference type="PANTHER" id="PTHR42810">
    <property type="entry name" value="PURINE PERMEASE C1399.01C-RELATED"/>
    <property type="match status" value="1"/>
</dbReference>
<proteinExistence type="inferred from homology"/>
<keyword evidence="4 7" id="KW-0812">Transmembrane</keyword>
<feature type="transmembrane region" description="Helical" evidence="7">
    <location>
        <begin position="128"/>
        <end position="148"/>
    </location>
</feature>
<feature type="transmembrane region" description="Helical" evidence="7">
    <location>
        <begin position="7"/>
        <end position="27"/>
    </location>
</feature>
<evidence type="ECO:0000256" key="3">
    <source>
        <dbReference type="ARBA" id="ARBA00022448"/>
    </source>
</evidence>
<feature type="transmembrane region" description="Helical" evidence="7">
    <location>
        <begin position="160"/>
        <end position="177"/>
    </location>
</feature>
<feature type="transmembrane region" description="Helical" evidence="7">
    <location>
        <begin position="309"/>
        <end position="331"/>
    </location>
</feature>
<sequence>MKTTIASLQWFLFIVSNSIIVPIVIASQYGLNSSDSIEFIQRTLFVLALSGLLQVLVGHRYPIMEGPAGVWWGVFSLYAGLGVVLFGSQGETLQVLQFSLLASGVIGIFMSVFGLVDKLSRYFTPPVIGTYLILLVAQLSGSFLKGMVGIDGTDTNIKPLITVGSLIIVLLSFWVTSHRSLNKLNIIISIGLGWGLFALMGLTEPIHFEDHLFYLPELFVFGTPRVEWSMVITSLFVTFILITNMLASIKVVESVLTQKGEKIEGNTVKRAGIASGVSQLLGGSFSAVGAVPISGSGGFIATTGIVQRLPFIIASVLLLLVSLFTPLTSILSSLPAAVGYAAIFPVFASMLTLGMKEFKQAKDEEDALKRAGIPLLAGIGVMFIPPNSFSNLSPILTTLLSNGLVFGTMIAIGIEVVYSFRHRS</sequence>
<keyword evidence="3" id="KW-0813">Transport</keyword>